<evidence type="ECO:0000313" key="1">
    <source>
        <dbReference type="EMBL" id="MEQ2187112.1"/>
    </source>
</evidence>
<protein>
    <submittedName>
        <fullName evidence="1">Uncharacterized protein</fullName>
    </submittedName>
</protein>
<organism evidence="1 2">
    <name type="scientific">Goodea atripinnis</name>
    <dbReference type="NCBI Taxonomy" id="208336"/>
    <lineage>
        <taxon>Eukaryota</taxon>
        <taxon>Metazoa</taxon>
        <taxon>Chordata</taxon>
        <taxon>Craniata</taxon>
        <taxon>Vertebrata</taxon>
        <taxon>Euteleostomi</taxon>
        <taxon>Actinopterygii</taxon>
        <taxon>Neopterygii</taxon>
        <taxon>Teleostei</taxon>
        <taxon>Neoteleostei</taxon>
        <taxon>Acanthomorphata</taxon>
        <taxon>Ovalentaria</taxon>
        <taxon>Atherinomorphae</taxon>
        <taxon>Cyprinodontiformes</taxon>
        <taxon>Goodeidae</taxon>
        <taxon>Goodea</taxon>
    </lineage>
</organism>
<name>A0ABV0PUB3_9TELE</name>
<keyword evidence="2" id="KW-1185">Reference proteome</keyword>
<gene>
    <name evidence="1" type="ORF">GOODEAATRI_001226</name>
</gene>
<sequence>MNFVKWGSRVSNNLRIIGLIDWCWYLSAISNIFISNLIVFENQPVLLQSASILLSSAPLSKLKLSKFLFANTTAESAALLPSTFLGACWEMFQPSVTPDRTNCRK</sequence>
<evidence type="ECO:0000313" key="2">
    <source>
        <dbReference type="Proteomes" id="UP001476798"/>
    </source>
</evidence>
<reference evidence="1 2" key="1">
    <citation type="submission" date="2021-06" db="EMBL/GenBank/DDBJ databases">
        <authorList>
            <person name="Palmer J.M."/>
        </authorList>
    </citation>
    <scope>NUCLEOTIDE SEQUENCE [LARGE SCALE GENOMIC DNA]</scope>
    <source>
        <strain evidence="1 2">GA_2019</strain>
        <tissue evidence="1">Muscle</tissue>
    </source>
</reference>
<dbReference type="Proteomes" id="UP001476798">
    <property type="component" value="Unassembled WGS sequence"/>
</dbReference>
<comment type="caution">
    <text evidence="1">The sequence shown here is derived from an EMBL/GenBank/DDBJ whole genome shotgun (WGS) entry which is preliminary data.</text>
</comment>
<proteinExistence type="predicted"/>
<dbReference type="EMBL" id="JAHRIO010089997">
    <property type="protein sequence ID" value="MEQ2187112.1"/>
    <property type="molecule type" value="Genomic_DNA"/>
</dbReference>
<accession>A0ABV0PUB3</accession>